<organism evidence="1 2">
    <name type="scientific">Glycomyces harbinensis</name>
    <dbReference type="NCBI Taxonomy" id="58114"/>
    <lineage>
        <taxon>Bacteria</taxon>
        <taxon>Bacillati</taxon>
        <taxon>Actinomycetota</taxon>
        <taxon>Actinomycetes</taxon>
        <taxon>Glycomycetales</taxon>
        <taxon>Glycomycetaceae</taxon>
        <taxon>Glycomyces</taxon>
    </lineage>
</organism>
<keyword evidence="2" id="KW-1185">Reference proteome</keyword>
<dbReference type="OrthoDB" id="9893341at2"/>
<gene>
    <name evidence="1" type="ORF">SAMN05216270_106191</name>
</gene>
<dbReference type="EMBL" id="FNAD01000006">
    <property type="protein sequence ID" value="SDD68874.1"/>
    <property type="molecule type" value="Genomic_DNA"/>
</dbReference>
<dbReference type="AlphaFoldDB" id="A0A1G6WSU1"/>
<name>A0A1G6WSU1_9ACTN</name>
<reference evidence="2" key="1">
    <citation type="submission" date="2016-10" db="EMBL/GenBank/DDBJ databases">
        <authorList>
            <person name="Varghese N."/>
            <person name="Submissions S."/>
        </authorList>
    </citation>
    <scope>NUCLEOTIDE SEQUENCE [LARGE SCALE GENOMIC DNA]</scope>
    <source>
        <strain evidence="2">CGMCC 4.3516</strain>
    </source>
</reference>
<evidence type="ECO:0000313" key="2">
    <source>
        <dbReference type="Proteomes" id="UP000198949"/>
    </source>
</evidence>
<dbReference type="STRING" id="58114.SAMN05216270_106191"/>
<evidence type="ECO:0000313" key="1">
    <source>
        <dbReference type="EMBL" id="SDD68874.1"/>
    </source>
</evidence>
<dbReference type="RefSeq" id="WP_091034603.1">
    <property type="nucleotide sequence ID" value="NZ_FNAD01000006.1"/>
</dbReference>
<sequence>MDTLETPTSDSEIAVEDDGFDPDFRIVVGKEVQMPESGFSCSWYTCSQCCTITSRPDRCC</sequence>
<protein>
    <recommendedName>
        <fullName evidence="3">Lantibiotic</fullName>
    </recommendedName>
</protein>
<evidence type="ECO:0008006" key="3">
    <source>
        <dbReference type="Google" id="ProtNLM"/>
    </source>
</evidence>
<dbReference type="Proteomes" id="UP000198949">
    <property type="component" value="Unassembled WGS sequence"/>
</dbReference>
<proteinExistence type="predicted"/>
<accession>A0A1G6WSU1</accession>